<evidence type="ECO:0000313" key="7">
    <source>
        <dbReference type="Proteomes" id="UP000830116"/>
    </source>
</evidence>
<evidence type="ECO:0000256" key="5">
    <source>
        <dbReference type="SAM" id="Phobius"/>
    </source>
</evidence>
<keyword evidence="2 5" id="KW-0812">Transmembrane</keyword>
<evidence type="ECO:0000256" key="3">
    <source>
        <dbReference type="ARBA" id="ARBA00022989"/>
    </source>
</evidence>
<feature type="transmembrane region" description="Helical" evidence="5">
    <location>
        <begin position="107"/>
        <end position="127"/>
    </location>
</feature>
<feature type="transmembrane region" description="Helical" evidence="5">
    <location>
        <begin position="44"/>
        <end position="68"/>
    </location>
</feature>
<dbReference type="RefSeq" id="WP_243536542.1">
    <property type="nucleotide sequence ID" value="NZ_CP093442.1"/>
</dbReference>
<sequence length="212" mass="23512">MKQMITQVQHGEKFNTASHAVGAFLALMGCVLLLFLAAQKQDTWKLFSFTVYALTTVGLYCISTIYHGSRAEKKEFYRKLDYIGIYLKIAGSYTPYAILALRGTTGWIILGVVWTLAVLGIMWEVVVSPKNRTPSLLLYAVMAATVAPALKHLMDAIPPIGFALVLAGFISYGIGMIFFLNDEKIKHGHGMWHLCVMAGTGFQYLCLLMYIA</sequence>
<dbReference type="Pfam" id="PF03006">
    <property type="entry name" value="HlyIII"/>
    <property type="match status" value="1"/>
</dbReference>
<feature type="transmembrane region" description="Helical" evidence="5">
    <location>
        <begin position="192"/>
        <end position="211"/>
    </location>
</feature>
<dbReference type="PANTHER" id="PTHR20855:SF3">
    <property type="entry name" value="LD03007P"/>
    <property type="match status" value="1"/>
</dbReference>
<accession>A0ABY4C6D6</accession>
<evidence type="ECO:0000256" key="1">
    <source>
        <dbReference type="ARBA" id="ARBA00004141"/>
    </source>
</evidence>
<reference evidence="6" key="1">
    <citation type="submission" date="2022-03" db="EMBL/GenBank/DDBJ databases">
        <title>Genome Identification and Characterization of new species Bdellovibrio reynosense LBG001 sp. nov. from a Mexico soil sample.</title>
        <authorList>
            <person name="Camilli A."/>
            <person name="Ajao Y."/>
            <person name="Guo X."/>
        </authorList>
    </citation>
    <scope>NUCLEOTIDE SEQUENCE</scope>
    <source>
        <strain evidence="6">LBG001</strain>
    </source>
</reference>
<feature type="transmembrane region" description="Helical" evidence="5">
    <location>
        <begin position="160"/>
        <end position="180"/>
    </location>
</feature>
<dbReference type="InterPro" id="IPR004254">
    <property type="entry name" value="AdipoR/HlyIII-related"/>
</dbReference>
<gene>
    <name evidence="6" type="ORF">MNR06_12440</name>
</gene>
<keyword evidence="3 5" id="KW-1133">Transmembrane helix</keyword>
<dbReference type="PROSITE" id="PS51257">
    <property type="entry name" value="PROKAR_LIPOPROTEIN"/>
    <property type="match status" value="1"/>
</dbReference>
<proteinExistence type="predicted"/>
<keyword evidence="7" id="KW-1185">Reference proteome</keyword>
<evidence type="ECO:0000313" key="6">
    <source>
        <dbReference type="EMBL" id="UOF00507.1"/>
    </source>
</evidence>
<protein>
    <submittedName>
        <fullName evidence="6">Hemolysin III family protein</fullName>
    </submittedName>
</protein>
<dbReference type="EMBL" id="CP093442">
    <property type="protein sequence ID" value="UOF00507.1"/>
    <property type="molecule type" value="Genomic_DNA"/>
</dbReference>
<organism evidence="6 7">
    <name type="scientific">Bdellovibrio reynosensis</name>
    <dbReference type="NCBI Taxonomy" id="2835041"/>
    <lineage>
        <taxon>Bacteria</taxon>
        <taxon>Pseudomonadati</taxon>
        <taxon>Bdellovibrionota</taxon>
        <taxon>Bdellovibrionia</taxon>
        <taxon>Bdellovibrionales</taxon>
        <taxon>Pseudobdellovibrionaceae</taxon>
        <taxon>Bdellovibrio</taxon>
    </lineage>
</organism>
<feature type="transmembrane region" description="Helical" evidence="5">
    <location>
        <begin position="80"/>
        <end position="101"/>
    </location>
</feature>
<evidence type="ECO:0000256" key="2">
    <source>
        <dbReference type="ARBA" id="ARBA00022692"/>
    </source>
</evidence>
<dbReference type="PANTHER" id="PTHR20855">
    <property type="entry name" value="ADIPOR/PROGESTIN RECEPTOR-RELATED"/>
    <property type="match status" value="1"/>
</dbReference>
<evidence type="ECO:0000256" key="4">
    <source>
        <dbReference type="ARBA" id="ARBA00023136"/>
    </source>
</evidence>
<dbReference type="Proteomes" id="UP000830116">
    <property type="component" value="Chromosome"/>
</dbReference>
<name>A0ABY4C6D6_9BACT</name>
<feature type="transmembrane region" description="Helical" evidence="5">
    <location>
        <begin position="20"/>
        <end position="38"/>
    </location>
</feature>
<comment type="subcellular location">
    <subcellularLocation>
        <location evidence="1">Membrane</location>
        <topology evidence="1">Multi-pass membrane protein</topology>
    </subcellularLocation>
</comment>
<feature type="transmembrane region" description="Helical" evidence="5">
    <location>
        <begin position="136"/>
        <end position="154"/>
    </location>
</feature>
<keyword evidence="4 5" id="KW-0472">Membrane</keyword>